<keyword evidence="2" id="KW-1185">Reference proteome</keyword>
<dbReference type="Proteomes" id="UP000653674">
    <property type="component" value="Unassembled WGS sequence"/>
</dbReference>
<evidence type="ECO:0000313" key="2">
    <source>
        <dbReference type="Proteomes" id="UP000653674"/>
    </source>
</evidence>
<organism evidence="1 2">
    <name type="scientific">Planosporangium flavigriseum</name>
    <dbReference type="NCBI Taxonomy" id="373681"/>
    <lineage>
        <taxon>Bacteria</taxon>
        <taxon>Bacillati</taxon>
        <taxon>Actinomycetota</taxon>
        <taxon>Actinomycetes</taxon>
        <taxon>Micromonosporales</taxon>
        <taxon>Micromonosporaceae</taxon>
        <taxon>Planosporangium</taxon>
    </lineage>
</organism>
<name>A0A8J3LQL9_9ACTN</name>
<dbReference type="EMBL" id="BONU01000036">
    <property type="protein sequence ID" value="GIG75749.1"/>
    <property type="molecule type" value="Genomic_DNA"/>
</dbReference>
<sequence>MALFRRRKLPAGRRPTLEADERIVAWAGVGDDEYVVLTNRGIWLPGADARLGWHEIHKATWSGRQLALIASQEVDARDGYVVVADRPAVVYTLLDPENVPVQVRTRVTKSIAYTSHHALAGGGGARVVARRVPGVNGLRWTVRYDEGVDASSAEVAAATAELVEHGRSGIEGIVP</sequence>
<protein>
    <submittedName>
        <fullName evidence="1">Uncharacterized protein</fullName>
    </submittedName>
</protein>
<dbReference type="RefSeq" id="WP_168079275.1">
    <property type="nucleotide sequence ID" value="NZ_BAAAQJ010000004.1"/>
</dbReference>
<dbReference type="AlphaFoldDB" id="A0A8J3LQL9"/>
<comment type="caution">
    <text evidence="1">The sequence shown here is derived from an EMBL/GenBank/DDBJ whole genome shotgun (WGS) entry which is preliminary data.</text>
</comment>
<reference evidence="1" key="1">
    <citation type="submission" date="2021-01" db="EMBL/GenBank/DDBJ databases">
        <title>Whole genome shotgun sequence of Planosporangium flavigriseum NBRC 105377.</title>
        <authorList>
            <person name="Komaki H."/>
            <person name="Tamura T."/>
        </authorList>
    </citation>
    <scope>NUCLEOTIDE SEQUENCE</scope>
    <source>
        <strain evidence="1">NBRC 105377</strain>
    </source>
</reference>
<accession>A0A8J3LQL9</accession>
<gene>
    <name evidence="1" type="ORF">Pfl04_41530</name>
</gene>
<evidence type="ECO:0000313" key="1">
    <source>
        <dbReference type="EMBL" id="GIG75749.1"/>
    </source>
</evidence>
<proteinExistence type="predicted"/>